<evidence type="ECO:0000313" key="9">
    <source>
        <dbReference type="Proteomes" id="UP000595254"/>
    </source>
</evidence>
<dbReference type="Gene3D" id="2.70.70.10">
    <property type="entry name" value="Glucose Permease (Domain IIA)"/>
    <property type="match status" value="1"/>
</dbReference>
<evidence type="ECO:0000256" key="3">
    <source>
        <dbReference type="ARBA" id="ARBA00022597"/>
    </source>
</evidence>
<dbReference type="PROSITE" id="PS00371">
    <property type="entry name" value="PTS_EIIA_TYPE_1_HIS"/>
    <property type="match status" value="1"/>
</dbReference>
<keyword evidence="9" id="KW-1185">Reference proteome</keyword>
<evidence type="ECO:0000256" key="2">
    <source>
        <dbReference type="ARBA" id="ARBA00022448"/>
    </source>
</evidence>
<name>A0A974NME2_PERPY</name>
<dbReference type="GO" id="GO:0005737">
    <property type="term" value="C:cytoplasm"/>
    <property type="evidence" value="ECO:0007669"/>
    <property type="project" value="UniProtKB-SubCell"/>
</dbReference>
<evidence type="ECO:0000256" key="5">
    <source>
        <dbReference type="ARBA" id="ARBA00022683"/>
    </source>
</evidence>
<sequence length="162" mass="17538">MFFKKSKKEKKITVYSPLNGEVIPLGNVPDPVFSQKMMGDGFAFNPVNGEIVSPINGKVTQVFPTQHAIGIEAENGLEALLHLGLDTVELKGEGFSINVKAGDVLKANDPIGTFDLSYIKEKGKEVITVLVFPNFDEKIAEVIPSAVTEVTTGTEIAELTFK</sequence>
<gene>
    <name evidence="8" type="ORF">I6J18_01275</name>
</gene>
<evidence type="ECO:0000256" key="6">
    <source>
        <dbReference type="ARBA" id="ARBA00022777"/>
    </source>
</evidence>
<evidence type="ECO:0000313" key="8">
    <source>
        <dbReference type="EMBL" id="QQT00602.1"/>
    </source>
</evidence>
<dbReference type="Pfam" id="PF00358">
    <property type="entry name" value="PTS_EIIA_1"/>
    <property type="match status" value="1"/>
</dbReference>
<dbReference type="Proteomes" id="UP000595254">
    <property type="component" value="Chromosome"/>
</dbReference>
<dbReference type="SUPFAM" id="SSF51261">
    <property type="entry name" value="Duplicated hybrid motif"/>
    <property type="match status" value="1"/>
</dbReference>
<keyword evidence="2" id="KW-0813">Transport</keyword>
<dbReference type="InterPro" id="IPR050890">
    <property type="entry name" value="PTS_EIIA_component"/>
</dbReference>
<comment type="subcellular location">
    <subcellularLocation>
        <location evidence="1">Cytoplasm</location>
    </subcellularLocation>
</comment>
<keyword evidence="6" id="KW-0418">Kinase</keyword>
<dbReference type="PANTHER" id="PTHR45008">
    <property type="entry name" value="PTS SYSTEM GLUCOSE-SPECIFIC EIIA COMPONENT"/>
    <property type="match status" value="1"/>
</dbReference>
<evidence type="ECO:0000259" key="7">
    <source>
        <dbReference type="PROSITE" id="PS51093"/>
    </source>
</evidence>
<dbReference type="PROSITE" id="PS51093">
    <property type="entry name" value="PTS_EIIA_TYPE_1"/>
    <property type="match status" value="1"/>
</dbReference>
<evidence type="ECO:0000256" key="1">
    <source>
        <dbReference type="ARBA" id="ARBA00004496"/>
    </source>
</evidence>
<dbReference type="FunFam" id="2.70.70.10:FF:000001">
    <property type="entry name" value="PTS system glucose-specific IIA component"/>
    <property type="match status" value="1"/>
</dbReference>
<dbReference type="GO" id="GO:0016301">
    <property type="term" value="F:kinase activity"/>
    <property type="evidence" value="ECO:0007669"/>
    <property type="project" value="UniProtKB-KW"/>
</dbReference>
<organism evidence="8 9">
    <name type="scientific">Peribacillus psychrosaccharolyticus</name>
    <name type="common">Bacillus psychrosaccharolyticus</name>
    <dbReference type="NCBI Taxonomy" id="1407"/>
    <lineage>
        <taxon>Bacteria</taxon>
        <taxon>Bacillati</taxon>
        <taxon>Bacillota</taxon>
        <taxon>Bacilli</taxon>
        <taxon>Bacillales</taxon>
        <taxon>Bacillaceae</taxon>
        <taxon>Peribacillus</taxon>
    </lineage>
</organism>
<feature type="domain" description="PTS EIIA type-1" evidence="7">
    <location>
        <begin position="30"/>
        <end position="134"/>
    </location>
</feature>
<keyword evidence="3 8" id="KW-0762">Sugar transport</keyword>
<accession>A0A974NME2</accession>
<proteinExistence type="predicted"/>
<protein>
    <submittedName>
        <fullName evidence="8">PTS glucose transporter subunit IIA</fullName>
    </submittedName>
</protein>
<evidence type="ECO:0000256" key="4">
    <source>
        <dbReference type="ARBA" id="ARBA00022679"/>
    </source>
</evidence>
<reference evidence="8 9" key="1">
    <citation type="submission" date="2021-01" db="EMBL/GenBank/DDBJ databases">
        <title>FDA dAtabase for Regulatory Grade micrObial Sequences (FDA-ARGOS): Supporting development and validation of Infectious Disease Dx tests.</title>
        <authorList>
            <person name="Nelson B."/>
            <person name="Plummer A."/>
            <person name="Tallon L."/>
            <person name="Sadzewicz L."/>
            <person name="Zhao X."/>
            <person name="Boylan J."/>
            <person name="Ott S."/>
            <person name="Bowen H."/>
            <person name="Vavikolanu K."/>
            <person name="Mehta A."/>
            <person name="Aluvathingal J."/>
            <person name="Nadendla S."/>
            <person name="Myers T."/>
            <person name="Yan Y."/>
            <person name="Sichtig H."/>
        </authorList>
    </citation>
    <scope>NUCLEOTIDE SEQUENCE [LARGE SCALE GENOMIC DNA]</scope>
    <source>
        <strain evidence="8 9">FDAARGOS_1161</strain>
    </source>
</reference>
<dbReference type="KEGG" id="ppsr:I6J18_01275"/>
<keyword evidence="4" id="KW-0808">Transferase</keyword>
<dbReference type="InterPro" id="IPR001127">
    <property type="entry name" value="PTS_EIIA_1_perm"/>
</dbReference>
<dbReference type="AlphaFoldDB" id="A0A974NME2"/>
<dbReference type="InterPro" id="IPR011055">
    <property type="entry name" value="Dup_hybrid_motif"/>
</dbReference>
<dbReference type="EMBL" id="CP068053">
    <property type="protein sequence ID" value="QQT00602.1"/>
    <property type="molecule type" value="Genomic_DNA"/>
</dbReference>
<dbReference type="GO" id="GO:0009401">
    <property type="term" value="P:phosphoenolpyruvate-dependent sugar phosphotransferase system"/>
    <property type="evidence" value="ECO:0007669"/>
    <property type="project" value="UniProtKB-KW"/>
</dbReference>
<keyword evidence="5" id="KW-0598">Phosphotransferase system</keyword>
<dbReference type="PANTHER" id="PTHR45008:SF1">
    <property type="entry name" value="PTS SYSTEM GLUCOSE-SPECIFIC EIIA COMPONENT"/>
    <property type="match status" value="1"/>
</dbReference>
<dbReference type="RefSeq" id="WP_040375452.1">
    <property type="nucleotide sequence ID" value="NZ_CP068053.1"/>
</dbReference>
<dbReference type="NCBIfam" id="TIGR00830">
    <property type="entry name" value="PTBA"/>
    <property type="match status" value="1"/>
</dbReference>